<organism evidence="2 3">
    <name type="scientific">Nocardia rhizosphaerihabitans</name>
    <dbReference type="NCBI Taxonomy" id="1691570"/>
    <lineage>
        <taxon>Bacteria</taxon>
        <taxon>Bacillati</taxon>
        <taxon>Actinomycetota</taxon>
        <taxon>Actinomycetes</taxon>
        <taxon>Mycobacteriales</taxon>
        <taxon>Nocardiaceae</taxon>
        <taxon>Nocardia</taxon>
    </lineage>
</organism>
<sequence>MRHRPRTGPAPFDRRSTEYRPTDQEPVRRRTHRDTQRDPKRIPLWIGQLRGVDIERANQALHP</sequence>
<feature type="compositionally biased region" description="Basic and acidic residues" evidence="1">
    <location>
        <begin position="12"/>
        <end position="41"/>
    </location>
</feature>
<feature type="region of interest" description="Disordered" evidence="1">
    <location>
        <begin position="1"/>
        <end position="42"/>
    </location>
</feature>
<proteinExistence type="predicted"/>
<evidence type="ECO:0000256" key="1">
    <source>
        <dbReference type="SAM" id="MobiDB-lite"/>
    </source>
</evidence>
<dbReference type="EMBL" id="BMNE01000003">
    <property type="protein sequence ID" value="GGN81197.1"/>
    <property type="molecule type" value="Genomic_DNA"/>
</dbReference>
<evidence type="ECO:0000313" key="3">
    <source>
        <dbReference type="Proteomes" id="UP000658127"/>
    </source>
</evidence>
<name>A0ABQ2KGK7_9NOCA</name>
<dbReference type="Proteomes" id="UP000658127">
    <property type="component" value="Unassembled WGS sequence"/>
</dbReference>
<keyword evidence="3" id="KW-1185">Reference proteome</keyword>
<reference evidence="3" key="1">
    <citation type="journal article" date="2019" name="Int. J. Syst. Evol. Microbiol.">
        <title>The Global Catalogue of Microorganisms (GCM) 10K type strain sequencing project: providing services to taxonomists for standard genome sequencing and annotation.</title>
        <authorList>
            <consortium name="The Broad Institute Genomics Platform"/>
            <consortium name="The Broad Institute Genome Sequencing Center for Infectious Disease"/>
            <person name="Wu L."/>
            <person name="Ma J."/>
        </authorList>
    </citation>
    <scope>NUCLEOTIDE SEQUENCE [LARGE SCALE GENOMIC DNA]</scope>
    <source>
        <strain evidence="3">CGMCC 4.7329</strain>
    </source>
</reference>
<gene>
    <name evidence="2" type="ORF">GCM10011610_31370</name>
</gene>
<evidence type="ECO:0000313" key="2">
    <source>
        <dbReference type="EMBL" id="GGN81197.1"/>
    </source>
</evidence>
<comment type="caution">
    <text evidence="2">The sequence shown here is derived from an EMBL/GenBank/DDBJ whole genome shotgun (WGS) entry which is preliminary data.</text>
</comment>
<dbReference type="RefSeq" id="WP_229739854.1">
    <property type="nucleotide sequence ID" value="NZ_BMNE01000003.1"/>
</dbReference>
<accession>A0ABQ2KGK7</accession>
<protein>
    <submittedName>
        <fullName evidence="2">Uncharacterized protein</fullName>
    </submittedName>
</protein>